<dbReference type="SUPFAM" id="SSF49777">
    <property type="entry name" value="PEBP-like"/>
    <property type="match status" value="1"/>
</dbReference>
<proteinExistence type="predicted"/>
<organism evidence="1 2">
    <name type="scientific">Chlorella sorokiniana</name>
    <name type="common">Freshwater green alga</name>
    <dbReference type="NCBI Taxonomy" id="3076"/>
    <lineage>
        <taxon>Eukaryota</taxon>
        <taxon>Viridiplantae</taxon>
        <taxon>Chlorophyta</taxon>
        <taxon>core chlorophytes</taxon>
        <taxon>Trebouxiophyceae</taxon>
        <taxon>Chlorellales</taxon>
        <taxon>Chlorellaceae</taxon>
        <taxon>Chlorella clade</taxon>
        <taxon>Chlorella</taxon>
    </lineage>
</organism>
<gene>
    <name evidence="1" type="ORF">C2E21_0561</name>
</gene>
<protein>
    <submittedName>
        <fullName evidence="1">MOTHER of FT and TF 1-like</fullName>
    </submittedName>
</protein>
<sequence>MWRADGVGLLAIQEPTPQQFLTTSAGRSWARISNHSISSVYMISNTTAFATGQLASQRSTTKPEAVLKWTRARNQWSVSLVPPTGAGISVVQVEVTDGGRTVFLLGNLLFKDKQGAMSLARSDGAKLQYLWRYRAATDKWEVIHTAKSTLNAQGAWSQLMASITASSGSALWATWDGAAATGGSAAGRITFWNGTAWSNYRNSNNPGKISQLKGVSGQVFAAVAPPPFQLGTTTLKHRNGTKWVDKLTASWDQGFFTPVTAPSANFALVAEGGRNQGGNAARLWRWNGATATFTKAWDVTGAGTISDVVVDAHSDTRAVAAGVFDSKRVVARRWFGNTWADIAPLQCAPKVVCAVSSLVALPGGSAMLTLIGNGGTGTPMRFLTISLLALLAAPVQATKWNPPAPRFEATGTVLADSEGKGFDGRSYTWLADAANKNKVNIVSNLNRAWGQMKWQLIGKAVDGPTTGPQSLYFVNWAYGANVVSSLDPNTNDLTVNLMAGTQLTPIQPDIPFILSRDVSISYTAGATSRKVEIVVRPLIRIVTLTQAPDGQLSGYLGETLVPPLKSVLKAAKIIPDVVKTLAPIKGLAMSPRIGMGGTFIRYGNEIDLLVALYHPVMTINGAKKNDLFTLFVVDPDAQEPIPADGNLYGVDTVLKTPSGWFPPTGGSGGLHRYVFVLYKQAGPVKFKQIDPTANPAVLAKFDVNKVAAAKKLGQPIDVVCPTLPLHAAMSCCPEIVSNLNRAWGQMKWQLIGKAVDGPTPGSQSLYFVNWAYGANVVSSLDPVTHTLTVNLIAGTQLTPIWAGRTLDLGPLVHISNSIVKKGHPRIVEIVVRPLIKIVVIQPWLKPQAAGQKGSFAPYLEVKVTLLSNPDGQLSGYLGGTF</sequence>
<keyword evidence="2" id="KW-1185">Reference proteome</keyword>
<evidence type="ECO:0000313" key="1">
    <source>
        <dbReference type="EMBL" id="PRW61010.1"/>
    </source>
</evidence>
<dbReference type="OrthoDB" id="2506647at2759"/>
<dbReference type="InterPro" id="IPR036610">
    <property type="entry name" value="PEBP-like_sf"/>
</dbReference>
<reference evidence="1 2" key="1">
    <citation type="journal article" date="2018" name="Plant J.">
        <title>Genome sequences of Chlorella sorokiniana UTEX 1602 and Micractinium conductrix SAG 241.80: implications to maltose excretion by a green alga.</title>
        <authorList>
            <person name="Arriola M.B."/>
            <person name="Velmurugan N."/>
            <person name="Zhang Y."/>
            <person name="Plunkett M.H."/>
            <person name="Hondzo H."/>
            <person name="Barney B.M."/>
        </authorList>
    </citation>
    <scope>NUCLEOTIDE SEQUENCE [LARGE SCALE GENOMIC DNA]</scope>
    <source>
        <strain evidence="2">UTEX 1602</strain>
    </source>
</reference>
<dbReference type="EMBL" id="LHPG02000001">
    <property type="protein sequence ID" value="PRW61010.1"/>
    <property type="molecule type" value="Genomic_DNA"/>
</dbReference>
<accession>A0A2P6U3W3</accession>
<dbReference type="AlphaFoldDB" id="A0A2P6U3W3"/>
<dbReference type="Proteomes" id="UP000239899">
    <property type="component" value="Unassembled WGS sequence"/>
</dbReference>
<comment type="caution">
    <text evidence="1">The sequence shown here is derived from an EMBL/GenBank/DDBJ whole genome shotgun (WGS) entry which is preliminary data.</text>
</comment>
<evidence type="ECO:0000313" key="2">
    <source>
        <dbReference type="Proteomes" id="UP000239899"/>
    </source>
</evidence>
<dbReference type="Gene3D" id="3.90.280.10">
    <property type="entry name" value="PEBP-like"/>
    <property type="match status" value="1"/>
</dbReference>
<name>A0A2P6U3W3_CHLSO</name>